<proteinExistence type="predicted"/>
<name>H8GWL1_DEIGI</name>
<dbReference type="Pfam" id="PF09346">
    <property type="entry name" value="SMI1_KNR4"/>
    <property type="match status" value="1"/>
</dbReference>
<dbReference type="SUPFAM" id="SSF160631">
    <property type="entry name" value="SMI1/KNR4-like"/>
    <property type="match status" value="1"/>
</dbReference>
<evidence type="ECO:0000259" key="1">
    <source>
        <dbReference type="SMART" id="SM00860"/>
    </source>
</evidence>
<dbReference type="PANTHER" id="PTHR47432">
    <property type="entry name" value="CELL WALL ASSEMBLY REGULATOR SMI1"/>
    <property type="match status" value="1"/>
</dbReference>
<dbReference type="SMART" id="SM00860">
    <property type="entry name" value="SMI1_KNR4"/>
    <property type="match status" value="1"/>
</dbReference>
<evidence type="ECO:0000313" key="2">
    <source>
        <dbReference type="EMBL" id="AFD24481.1"/>
    </source>
</evidence>
<keyword evidence="3" id="KW-1185">Reference proteome</keyword>
<dbReference type="EMBL" id="CP002191">
    <property type="protein sequence ID" value="AFD24481.1"/>
    <property type="molecule type" value="Genomic_DNA"/>
</dbReference>
<dbReference type="eggNOG" id="COG4282">
    <property type="taxonomic scope" value="Bacteria"/>
</dbReference>
<feature type="domain" description="Knr4/Smi1-like" evidence="1">
    <location>
        <begin position="40"/>
        <end position="172"/>
    </location>
</feature>
<accession>H8GWL1</accession>
<dbReference type="PANTHER" id="PTHR47432:SF1">
    <property type="entry name" value="CELL WALL ASSEMBLY REGULATOR SMI1"/>
    <property type="match status" value="1"/>
</dbReference>
<organism evidence="2 3">
    <name type="scientific">Deinococcus gobiensis (strain DSM 21396 / JCM 16679 / CGMCC 1.7299 / I-0)</name>
    <dbReference type="NCBI Taxonomy" id="745776"/>
    <lineage>
        <taxon>Bacteria</taxon>
        <taxon>Thermotogati</taxon>
        <taxon>Deinococcota</taxon>
        <taxon>Deinococci</taxon>
        <taxon>Deinococcales</taxon>
        <taxon>Deinococcaceae</taxon>
        <taxon>Deinococcus</taxon>
    </lineage>
</organism>
<dbReference type="Proteomes" id="UP000007575">
    <property type="component" value="Chromosome"/>
</dbReference>
<dbReference type="InterPro" id="IPR018958">
    <property type="entry name" value="Knr4/Smi1-like_dom"/>
</dbReference>
<dbReference type="HOGENOM" id="CLU_085722_1_1_0"/>
<dbReference type="OrthoDB" id="4759758at2"/>
<dbReference type="RefSeq" id="WP_014683964.1">
    <property type="nucleotide sequence ID" value="NC_017790.1"/>
</dbReference>
<protein>
    <submittedName>
        <fullName evidence="2">Glucan synthase 1-related protein</fullName>
    </submittedName>
</protein>
<dbReference type="Gene3D" id="3.40.1580.10">
    <property type="entry name" value="SMI1/KNR4-like"/>
    <property type="match status" value="1"/>
</dbReference>
<dbReference type="AlphaFoldDB" id="H8GWL1"/>
<dbReference type="InterPro" id="IPR037883">
    <property type="entry name" value="Knr4/Smi1-like_sf"/>
</dbReference>
<gene>
    <name evidence="2" type="ordered locus">DGo_CA0554</name>
</gene>
<dbReference type="STRING" id="745776.DGo_CA0554"/>
<evidence type="ECO:0000313" key="3">
    <source>
        <dbReference type="Proteomes" id="UP000007575"/>
    </source>
</evidence>
<dbReference type="PATRIC" id="fig|745776.4.peg.564"/>
<dbReference type="KEGG" id="dgo:DGo_CA0554"/>
<reference evidence="2 3" key="1">
    <citation type="journal article" date="2012" name="PLoS ONE">
        <title>Genome sequence and transcriptome analysis of the radioresistant bacterium Deinococcus gobiensis: insights into the extreme environmental adaptations.</title>
        <authorList>
            <person name="Yuan M."/>
            <person name="Chen M."/>
            <person name="Zhang W."/>
            <person name="Lu W."/>
            <person name="Wang J."/>
            <person name="Yang M."/>
            <person name="Zhao P."/>
            <person name="Tang R."/>
            <person name="Li X."/>
            <person name="Hao Y."/>
            <person name="Zhou Z."/>
            <person name="Zhan Y."/>
            <person name="Yu H."/>
            <person name="Teng C."/>
            <person name="Yan Y."/>
            <person name="Ping S."/>
            <person name="Wang Y."/>
            <person name="Lin M."/>
        </authorList>
    </citation>
    <scope>NUCLEOTIDE SEQUENCE [LARGE SCALE GENOMIC DNA]</scope>
    <source>
        <strain evidence="2 3">I-0</strain>
    </source>
</reference>
<dbReference type="InterPro" id="IPR051873">
    <property type="entry name" value="KNR4/SMI1_regulator"/>
</dbReference>
<sequence length="215" mass="23894">MSEALDTVWTRLEAWLTTHFLPVVQRGAPQATLAQILRPGLSPEAVGAAEARFGFPFPADFRASLLRHDGAAFWPGTEDFLTLEAAWEDTRMHREVLAGRAAGQGPEITVDGVRQVWWDAGWWSLHSDGGGGGLVLDARPPEGGVPGQVLDFDHETTDRPRRFVSFTAYLEATLARLEAGWYVASEWLTPRNLLSPDHPAYTEDDYATWQARQPR</sequence>